<evidence type="ECO:0000256" key="4">
    <source>
        <dbReference type="ARBA" id="ARBA00023235"/>
    </source>
</evidence>
<keyword evidence="3" id="KW-0464">Manganese</keyword>
<dbReference type="GO" id="GO:0005829">
    <property type="term" value="C:cytosol"/>
    <property type="evidence" value="ECO:0007669"/>
    <property type="project" value="TreeGrafter"/>
</dbReference>
<evidence type="ECO:0000313" key="9">
    <source>
        <dbReference type="EMBL" id="SHF63788.1"/>
    </source>
</evidence>
<keyword evidence="2" id="KW-0054">Arabinose catabolism</keyword>
<dbReference type="EMBL" id="FQVH01000034">
    <property type="protein sequence ID" value="SHF63788.1"/>
    <property type="molecule type" value="Genomic_DNA"/>
</dbReference>
<protein>
    <submittedName>
        <fullName evidence="9">L-arabinose isomerase</fullName>
    </submittedName>
</protein>
<dbReference type="GO" id="GO:0046872">
    <property type="term" value="F:metal ion binding"/>
    <property type="evidence" value="ECO:0007669"/>
    <property type="project" value="UniProtKB-KW"/>
</dbReference>
<dbReference type="CDD" id="cd00578">
    <property type="entry name" value="L-fuc_L-ara-isomerases"/>
    <property type="match status" value="1"/>
</dbReference>
<dbReference type="PIRSF" id="PIRSF001478">
    <property type="entry name" value="L-ara_isomerase"/>
    <property type="match status" value="1"/>
</dbReference>
<reference evidence="9 10" key="1">
    <citation type="submission" date="2016-11" db="EMBL/GenBank/DDBJ databases">
        <authorList>
            <person name="Jaros S."/>
            <person name="Januszkiewicz K."/>
            <person name="Wedrychowicz H."/>
        </authorList>
    </citation>
    <scope>NUCLEOTIDE SEQUENCE [LARGE SCALE GENOMIC DNA]</scope>
    <source>
        <strain evidence="9 10">DSM 17918</strain>
    </source>
</reference>
<dbReference type="InterPro" id="IPR024664">
    <property type="entry name" value="Ara_Isoase_C"/>
</dbReference>
<feature type="domain" description="L-arabinose isomerase N-terminal" evidence="6">
    <location>
        <begin position="15"/>
        <end position="169"/>
    </location>
</feature>
<dbReference type="InterPro" id="IPR009015">
    <property type="entry name" value="Fucose_isomerase_N/cen_sf"/>
</dbReference>
<gene>
    <name evidence="9" type="ORF">SAMN02746089_02290</name>
</gene>
<dbReference type="AlphaFoldDB" id="A0A1M5D9Z6"/>
<dbReference type="PANTHER" id="PTHR38464">
    <property type="entry name" value="L-ARABINOSE ISOMERASE"/>
    <property type="match status" value="1"/>
</dbReference>
<keyword evidence="5" id="KW-0119">Carbohydrate metabolism</keyword>
<evidence type="ECO:0000256" key="5">
    <source>
        <dbReference type="ARBA" id="ARBA00023277"/>
    </source>
</evidence>
<dbReference type="Pfam" id="PF24856">
    <property type="entry name" value="AraA_central"/>
    <property type="match status" value="1"/>
</dbReference>
<dbReference type="Pfam" id="PF02610">
    <property type="entry name" value="AraA_N"/>
    <property type="match status" value="1"/>
</dbReference>
<dbReference type="InterPro" id="IPR055390">
    <property type="entry name" value="AraA_central"/>
</dbReference>
<keyword evidence="1" id="KW-0479">Metal-binding</keyword>
<dbReference type="Proteomes" id="UP000184088">
    <property type="component" value="Unassembled WGS sequence"/>
</dbReference>
<dbReference type="SUPFAM" id="SSF53743">
    <property type="entry name" value="FucI/AraA N-terminal and middle domains"/>
    <property type="match status" value="1"/>
</dbReference>
<dbReference type="SUPFAM" id="SSF50443">
    <property type="entry name" value="FucI/AraA C-terminal domain-like"/>
    <property type="match status" value="1"/>
</dbReference>
<evidence type="ECO:0000259" key="7">
    <source>
        <dbReference type="Pfam" id="PF11762"/>
    </source>
</evidence>
<proteinExistence type="predicted"/>
<evidence type="ECO:0000259" key="6">
    <source>
        <dbReference type="Pfam" id="PF02610"/>
    </source>
</evidence>
<dbReference type="InterPro" id="IPR055389">
    <property type="entry name" value="AraA_N"/>
</dbReference>
<dbReference type="PANTHER" id="PTHR38464:SF1">
    <property type="entry name" value="L-ARABINOSE ISOMERASE"/>
    <property type="match status" value="1"/>
</dbReference>
<dbReference type="STRING" id="1121256.SAMN02746089_02290"/>
<evidence type="ECO:0000313" key="10">
    <source>
        <dbReference type="Proteomes" id="UP000184088"/>
    </source>
</evidence>
<accession>A0A1M5D9Z6</accession>
<dbReference type="GO" id="GO:0019569">
    <property type="term" value="P:L-arabinose catabolic process to D-xylulose 5-phosphate"/>
    <property type="evidence" value="ECO:0007669"/>
    <property type="project" value="TreeGrafter"/>
</dbReference>
<keyword evidence="10" id="KW-1185">Reference proteome</keyword>
<evidence type="ECO:0000259" key="8">
    <source>
        <dbReference type="Pfam" id="PF24856"/>
    </source>
</evidence>
<dbReference type="OrthoDB" id="9765600at2"/>
<dbReference type="InterPro" id="IPR003762">
    <property type="entry name" value="Lara_isomerase"/>
</dbReference>
<name>A0A1M5D9Z6_9THEO</name>
<keyword evidence="4 9" id="KW-0413">Isomerase</keyword>
<dbReference type="InterPro" id="IPR038583">
    <property type="entry name" value="AraA_N_sf"/>
</dbReference>
<evidence type="ECO:0000256" key="3">
    <source>
        <dbReference type="ARBA" id="ARBA00023211"/>
    </source>
</evidence>
<sequence length="465" mass="52849">MKKSAKPQIGFLGIMQELYDDMLPGITERQEKYARDVIERLKGVADFYFPGATRNRNDIERIVKEFNEKGLDGIMIVMLTYGPATNVVNALRNNRLPIMLANIQPVSTVTEDWDMGDLTYNQGVHGAQDTSNAIVRLGIKCPVITEDWHSEEFKAFVEDWAKAVQTINALRNMKIAQFGRMHGMYDILGDEAAFTRKIGPQINQEYIGEVYRYMEMVTEEEIDAIIEENRKNFYIDPKLTEERHRYAARLQLGFKKFLMNKGYDGFSAHFDVFKGDGRFKQIPMMAASNLMAEGYGYAAEGDAITASLVAAGHMLIGDAHFTEMYAMDFKRDSILMSHMGEGNWKIARKDRPIKLVDRELGIGRLDNPPTIVFMAEPGPATLVSLVSLEGEKYRLVVSKGEILDTEEAKHIEMPYFHFKPSTGVRSCLDGWLKNGGTHHQCLNLGDNARRWKLLCELLDIEYVEV</sequence>
<dbReference type="GO" id="GO:0008733">
    <property type="term" value="F:L-arabinose isomerase activity"/>
    <property type="evidence" value="ECO:0007669"/>
    <property type="project" value="InterPro"/>
</dbReference>
<evidence type="ECO:0000256" key="2">
    <source>
        <dbReference type="ARBA" id="ARBA00022935"/>
    </source>
</evidence>
<organism evidence="9 10">
    <name type="scientific">Caldanaerobius fijiensis DSM 17918</name>
    <dbReference type="NCBI Taxonomy" id="1121256"/>
    <lineage>
        <taxon>Bacteria</taxon>
        <taxon>Bacillati</taxon>
        <taxon>Bacillota</taxon>
        <taxon>Clostridia</taxon>
        <taxon>Thermoanaerobacterales</taxon>
        <taxon>Thermoanaerobacteraceae</taxon>
        <taxon>Caldanaerobius</taxon>
    </lineage>
</organism>
<feature type="domain" description="L-arabinose isomerase C-terminal" evidence="7">
    <location>
        <begin position="319"/>
        <end position="461"/>
    </location>
</feature>
<evidence type="ECO:0000256" key="1">
    <source>
        <dbReference type="ARBA" id="ARBA00022723"/>
    </source>
</evidence>
<dbReference type="Pfam" id="PF11762">
    <property type="entry name" value="Arabinose_Iso_C"/>
    <property type="match status" value="1"/>
</dbReference>
<dbReference type="RefSeq" id="WP_073345487.1">
    <property type="nucleotide sequence ID" value="NZ_FQVH01000034.1"/>
</dbReference>
<dbReference type="Gene3D" id="3.40.50.10940">
    <property type="match status" value="1"/>
</dbReference>
<dbReference type="InterPro" id="IPR004216">
    <property type="entry name" value="Fuc/Ara_isomerase_C"/>
</dbReference>
<feature type="domain" description="L-arabinose isomerase central" evidence="8">
    <location>
        <begin position="188"/>
        <end position="313"/>
    </location>
</feature>